<keyword evidence="3" id="KW-1185">Reference proteome</keyword>
<dbReference type="FunFam" id="1.10.275.10:FF:000005">
    <property type="entry name" value="Histidine ammonia-lyase"/>
    <property type="match status" value="1"/>
</dbReference>
<dbReference type="RefSeq" id="WP_217805946.1">
    <property type="nucleotide sequence ID" value="NZ_CP155572.1"/>
</dbReference>
<protein>
    <submittedName>
        <fullName evidence="2">Histidine ammonia-lyase</fullName>
    </submittedName>
</protein>
<evidence type="ECO:0000313" key="3">
    <source>
        <dbReference type="Proteomes" id="UP000192738"/>
    </source>
</evidence>
<dbReference type="InterPro" id="IPR008948">
    <property type="entry name" value="L-Aspartase-like"/>
</dbReference>
<dbReference type="InterPro" id="IPR001106">
    <property type="entry name" value="Aromatic_Lyase"/>
</dbReference>
<evidence type="ECO:0000256" key="1">
    <source>
        <dbReference type="ARBA" id="ARBA00023239"/>
    </source>
</evidence>
<reference evidence="2 3" key="1">
    <citation type="submission" date="2017-04" db="EMBL/GenBank/DDBJ databases">
        <authorList>
            <person name="Afonso C.L."/>
            <person name="Miller P.J."/>
            <person name="Scott M.A."/>
            <person name="Spackman E."/>
            <person name="Goraichik I."/>
            <person name="Dimitrov K.M."/>
            <person name="Suarez D.L."/>
            <person name="Swayne D.E."/>
        </authorList>
    </citation>
    <scope>NUCLEOTIDE SEQUENCE [LARGE SCALE GENOMIC DNA]</scope>
    <source>
        <strain evidence="2 3">DSM 5090</strain>
    </source>
</reference>
<dbReference type="EMBL" id="FWXI01000009">
    <property type="protein sequence ID" value="SMC79506.1"/>
    <property type="molecule type" value="Genomic_DNA"/>
</dbReference>
<dbReference type="AlphaFoldDB" id="A0A1W2C325"/>
<dbReference type="Proteomes" id="UP000192738">
    <property type="component" value="Unassembled WGS sequence"/>
</dbReference>
<gene>
    <name evidence="2" type="ORF">SAMN04488500_10995</name>
</gene>
<dbReference type="SUPFAM" id="SSF48557">
    <property type="entry name" value="L-aspartase-like"/>
    <property type="match status" value="1"/>
</dbReference>
<proteinExistence type="predicted"/>
<accession>A0A1W2C325</accession>
<sequence>MNNNAVMLTGESLTIEEVAQVAIHGAQVVIAPAGQEKLVESREFVYKLANSNVPVYGFNTGVGANKDTKVETEHYNQFNVNMVRSHCVAIGPEASLAEVRAMMVIRLNTLLLGYTGMSPAIAYMYRDLLNNNITPVVPERGSIGEADIACLSHIALTMIGEGDAYYHGEKLPAQDALAKVGLEPLILGPKDGLALVSSNALAAGQGALVLYELKKLIKLADVIYSFSLEAFKGNVSPLNGEINRVRRFRGQNESAANVRKLLKDSYLWLPNIANALQDPLCFRCACHIHGAVRDSLYYLEELMDIQMNSSDDNPCVLMNQNAIMSCGNFEVVNWAVAFEMLGIALSHLSRAACFRTIKLSTGHFTGLPRFLTPDPEHVIAFGTIQKPFTALDAEIRHLANPVSMDFYAVAGDIEDHCSNTPYVVQKTRKIVDNLYYILGIEAIHAAQACDLRQEEQFRFGIAGRVVHQKIREVIPFLAQDRNLTVDIAKAYELLKSGVLLDAINN</sequence>
<keyword evidence="1 2" id="KW-0456">Lyase</keyword>
<organism evidence="2 3">
    <name type="scientific">Sporomusa malonica</name>
    <dbReference type="NCBI Taxonomy" id="112901"/>
    <lineage>
        <taxon>Bacteria</taxon>
        <taxon>Bacillati</taxon>
        <taxon>Bacillota</taxon>
        <taxon>Negativicutes</taxon>
        <taxon>Selenomonadales</taxon>
        <taxon>Sporomusaceae</taxon>
        <taxon>Sporomusa</taxon>
    </lineage>
</organism>
<dbReference type="Gene3D" id="1.20.200.10">
    <property type="entry name" value="Fumarase/aspartase (Central domain)"/>
    <property type="match status" value="1"/>
</dbReference>
<dbReference type="PANTHER" id="PTHR10362">
    <property type="entry name" value="HISTIDINE AMMONIA-LYASE"/>
    <property type="match status" value="1"/>
</dbReference>
<dbReference type="CDD" id="cd00332">
    <property type="entry name" value="PAL-HAL"/>
    <property type="match status" value="1"/>
</dbReference>
<dbReference type="Gene3D" id="1.10.275.10">
    <property type="entry name" value="Fumarase/aspartase (N-terminal domain)"/>
    <property type="match status" value="1"/>
</dbReference>
<dbReference type="InterPro" id="IPR024083">
    <property type="entry name" value="Fumarase/histidase_N"/>
</dbReference>
<dbReference type="STRING" id="112901.SAMN04488500_10995"/>
<dbReference type="Pfam" id="PF00221">
    <property type="entry name" value="Lyase_aromatic"/>
    <property type="match status" value="1"/>
</dbReference>
<evidence type="ECO:0000313" key="2">
    <source>
        <dbReference type="EMBL" id="SMC79506.1"/>
    </source>
</evidence>
<dbReference type="GO" id="GO:0016841">
    <property type="term" value="F:ammonia-lyase activity"/>
    <property type="evidence" value="ECO:0007669"/>
    <property type="project" value="UniProtKB-ARBA"/>
</dbReference>
<name>A0A1W2C325_9FIRM</name>